<keyword evidence="5" id="KW-0804">Transcription</keyword>
<dbReference type="SUPFAM" id="SSF53383">
    <property type="entry name" value="PLP-dependent transferases"/>
    <property type="match status" value="1"/>
</dbReference>
<keyword evidence="7" id="KW-0808">Transferase</keyword>
<dbReference type="Pfam" id="PF00392">
    <property type="entry name" value="GntR"/>
    <property type="match status" value="1"/>
</dbReference>
<dbReference type="Proteomes" id="UP000297706">
    <property type="component" value="Unassembled WGS sequence"/>
</dbReference>
<feature type="domain" description="HTH gntR-type" evidence="6">
    <location>
        <begin position="32"/>
        <end position="100"/>
    </location>
</feature>
<dbReference type="InterPro" id="IPR004839">
    <property type="entry name" value="Aminotransferase_I/II_large"/>
</dbReference>
<evidence type="ECO:0000256" key="2">
    <source>
        <dbReference type="ARBA" id="ARBA00022898"/>
    </source>
</evidence>
<dbReference type="Gene3D" id="3.90.1150.10">
    <property type="entry name" value="Aspartate Aminotransferase, domain 1"/>
    <property type="match status" value="1"/>
</dbReference>
<dbReference type="EMBL" id="PQVH01000002">
    <property type="protein sequence ID" value="TFW73024.1"/>
    <property type="molecule type" value="Genomic_DNA"/>
</dbReference>
<dbReference type="InterPro" id="IPR051446">
    <property type="entry name" value="HTH_trans_reg/aminotransferase"/>
</dbReference>
<evidence type="ECO:0000256" key="3">
    <source>
        <dbReference type="ARBA" id="ARBA00023015"/>
    </source>
</evidence>
<dbReference type="Gene3D" id="3.40.640.10">
    <property type="entry name" value="Type I PLP-dependent aspartate aminotransferase-like (Major domain)"/>
    <property type="match status" value="1"/>
</dbReference>
<keyword evidence="7" id="KW-0032">Aminotransferase</keyword>
<name>A0A4Y9VUM7_9PROT</name>
<dbReference type="InterPro" id="IPR000524">
    <property type="entry name" value="Tscrpt_reg_HTH_GntR"/>
</dbReference>
<proteinExistence type="inferred from homology"/>
<dbReference type="InterPro" id="IPR036390">
    <property type="entry name" value="WH_DNA-bd_sf"/>
</dbReference>
<keyword evidence="3" id="KW-0805">Transcription regulation</keyword>
<evidence type="ECO:0000259" key="6">
    <source>
        <dbReference type="PROSITE" id="PS50949"/>
    </source>
</evidence>
<dbReference type="InterPro" id="IPR015422">
    <property type="entry name" value="PyrdxlP-dep_Trfase_small"/>
</dbReference>
<dbReference type="SMART" id="SM00345">
    <property type="entry name" value="HTH_GNTR"/>
    <property type="match status" value="1"/>
</dbReference>
<comment type="caution">
    <text evidence="7">The sequence shown here is derived from an EMBL/GenBank/DDBJ whole genome shotgun (WGS) entry which is preliminary data.</text>
</comment>
<organism evidence="7 8">
    <name type="scientific">Methylotenera oryzisoli</name>
    <dbReference type="NCBI Taxonomy" id="2080758"/>
    <lineage>
        <taxon>Bacteria</taxon>
        <taxon>Pseudomonadati</taxon>
        <taxon>Pseudomonadota</taxon>
        <taxon>Betaproteobacteria</taxon>
        <taxon>Nitrosomonadales</taxon>
        <taxon>Methylophilaceae</taxon>
        <taxon>Methylotenera</taxon>
    </lineage>
</organism>
<gene>
    <name evidence="7" type="ORF">C3Y98_01320</name>
</gene>
<protein>
    <submittedName>
        <fullName evidence="7">PLP-dependent aminotransferase family protein</fullName>
    </submittedName>
</protein>
<dbReference type="PANTHER" id="PTHR46577">
    <property type="entry name" value="HTH-TYPE TRANSCRIPTIONAL REGULATORY PROTEIN GABR"/>
    <property type="match status" value="1"/>
</dbReference>
<dbReference type="InterPro" id="IPR015424">
    <property type="entry name" value="PyrdxlP-dep_Trfase"/>
</dbReference>
<evidence type="ECO:0000256" key="4">
    <source>
        <dbReference type="ARBA" id="ARBA00023125"/>
    </source>
</evidence>
<dbReference type="RefSeq" id="WP_135276333.1">
    <property type="nucleotide sequence ID" value="NZ_PQVH01000002.1"/>
</dbReference>
<keyword evidence="8" id="KW-1185">Reference proteome</keyword>
<dbReference type="GO" id="GO:0008483">
    <property type="term" value="F:transaminase activity"/>
    <property type="evidence" value="ECO:0007669"/>
    <property type="project" value="UniProtKB-KW"/>
</dbReference>
<sequence length="492" mass="54970">MYNLLFTRYNCTGQNTMPEALPLLTLNPEDTVPLVEQIVAGIKRLTEERVLRVGTRLPSIRNFAIQHNVSRFTVVDAYDRLVALGYLASRRGSGFYVAARQQVEVSTASTCRLDQADDVLWLLHNTFQDISGAVRPGCGWLPSDWLNPSVIQKSLHELSRKPGEFLTGYGDVSGYQPLRQHLLQKHLSDIGISAEVNQVIMTNGATHGLDLAARLLIRPGDAVLIDDPGYYTLFGYLKTLGAKLIGVPRNINGPDVARMEQLIQEFHPKLFFTNTVLHNPTGTSTSLAVAHQILQLAEKHQLYIVEDDIYGDLHPSSAPRLATLDQLKRVIYISSFSKTISASLRVGFIACAPELAARLLDLKLLSGLTTSEINQRIMYQILIEGRYRKHIERVRSRLQEVRGQVIEQLEHSGLTLHVDPVGGMFVWAQLPAGQNAAEVATLATRENIMLAPGNLFRPYQEPSSWLRFNVAHCNDDRIFDFLKRQVGMKATS</sequence>
<comment type="similarity">
    <text evidence="1">In the C-terminal section; belongs to the class-I pyridoxal-phosphate-dependent aminotransferase family.</text>
</comment>
<dbReference type="OrthoDB" id="9804020at2"/>
<reference evidence="7 8" key="1">
    <citation type="submission" date="2018-02" db="EMBL/GenBank/DDBJ databases">
        <title>A novel lanthanide dependent methylotroph, Methylotenera sp. La3113.</title>
        <authorList>
            <person name="Lv H."/>
            <person name="Tani A."/>
        </authorList>
    </citation>
    <scope>NUCLEOTIDE SEQUENCE [LARGE SCALE GENOMIC DNA]</scope>
    <source>
        <strain evidence="7 8">La3113</strain>
    </source>
</reference>
<dbReference type="GO" id="GO:0003700">
    <property type="term" value="F:DNA-binding transcription factor activity"/>
    <property type="evidence" value="ECO:0007669"/>
    <property type="project" value="InterPro"/>
</dbReference>
<dbReference type="InterPro" id="IPR015421">
    <property type="entry name" value="PyrdxlP-dep_Trfase_major"/>
</dbReference>
<accession>A0A4Y9VUM7</accession>
<keyword evidence="4" id="KW-0238">DNA-binding</keyword>
<dbReference type="PROSITE" id="PS50949">
    <property type="entry name" value="HTH_GNTR"/>
    <property type="match status" value="1"/>
</dbReference>
<dbReference type="CDD" id="cd07377">
    <property type="entry name" value="WHTH_GntR"/>
    <property type="match status" value="1"/>
</dbReference>
<evidence type="ECO:0000313" key="7">
    <source>
        <dbReference type="EMBL" id="TFW73024.1"/>
    </source>
</evidence>
<dbReference type="InterPro" id="IPR036388">
    <property type="entry name" value="WH-like_DNA-bd_sf"/>
</dbReference>
<dbReference type="Pfam" id="PF00155">
    <property type="entry name" value="Aminotran_1_2"/>
    <property type="match status" value="1"/>
</dbReference>
<dbReference type="PANTHER" id="PTHR46577:SF2">
    <property type="entry name" value="TRANSCRIPTIONAL REGULATORY PROTEIN"/>
    <property type="match status" value="1"/>
</dbReference>
<evidence type="ECO:0000313" key="8">
    <source>
        <dbReference type="Proteomes" id="UP000297706"/>
    </source>
</evidence>
<dbReference type="GO" id="GO:0003677">
    <property type="term" value="F:DNA binding"/>
    <property type="evidence" value="ECO:0007669"/>
    <property type="project" value="UniProtKB-KW"/>
</dbReference>
<evidence type="ECO:0000256" key="5">
    <source>
        <dbReference type="ARBA" id="ARBA00023163"/>
    </source>
</evidence>
<dbReference type="GO" id="GO:0030170">
    <property type="term" value="F:pyridoxal phosphate binding"/>
    <property type="evidence" value="ECO:0007669"/>
    <property type="project" value="InterPro"/>
</dbReference>
<dbReference type="CDD" id="cd00609">
    <property type="entry name" value="AAT_like"/>
    <property type="match status" value="1"/>
</dbReference>
<keyword evidence="2" id="KW-0663">Pyridoxal phosphate</keyword>
<dbReference type="SUPFAM" id="SSF46785">
    <property type="entry name" value="Winged helix' DNA-binding domain"/>
    <property type="match status" value="1"/>
</dbReference>
<dbReference type="Gene3D" id="1.10.10.10">
    <property type="entry name" value="Winged helix-like DNA-binding domain superfamily/Winged helix DNA-binding domain"/>
    <property type="match status" value="1"/>
</dbReference>
<evidence type="ECO:0000256" key="1">
    <source>
        <dbReference type="ARBA" id="ARBA00005384"/>
    </source>
</evidence>
<dbReference type="AlphaFoldDB" id="A0A4Y9VUM7"/>